<dbReference type="EMBL" id="UINC01092081">
    <property type="protein sequence ID" value="SVC45370.1"/>
    <property type="molecule type" value="Genomic_DNA"/>
</dbReference>
<reference evidence="2" key="1">
    <citation type="submission" date="2018-05" db="EMBL/GenBank/DDBJ databases">
        <authorList>
            <person name="Lanie J.A."/>
            <person name="Ng W.-L."/>
            <person name="Kazmierczak K.M."/>
            <person name="Andrzejewski T.M."/>
            <person name="Davidsen T.M."/>
            <person name="Wayne K.J."/>
            <person name="Tettelin H."/>
            <person name="Glass J.I."/>
            <person name="Rusch D."/>
            <person name="Podicherti R."/>
            <person name="Tsui H.-C.T."/>
            <person name="Winkler M.E."/>
        </authorList>
    </citation>
    <scope>NUCLEOTIDE SEQUENCE</scope>
</reference>
<sequence>MKFGVTKMAKSLLKKAKKAVKSAKKEAKSHASEVKEAVKATSSSAKSHIESLAHSRRDCAVVWGMIKDGNHSDAEIKKICKEKGFDQLLGEL</sequence>
<name>A0A382M9N8_9ZZZZ</name>
<evidence type="ECO:0000256" key="1">
    <source>
        <dbReference type="SAM" id="MobiDB-lite"/>
    </source>
</evidence>
<organism evidence="2">
    <name type="scientific">marine metagenome</name>
    <dbReference type="NCBI Taxonomy" id="408172"/>
    <lineage>
        <taxon>unclassified sequences</taxon>
        <taxon>metagenomes</taxon>
        <taxon>ecological metagenomes</taxon>
    </lineage>
</organism>
<dbReference type="AlphaFoldDB" id="A0A382M9N8"/>
<feature type="compositionally biased region" description="Basic and acidic residues" evidence="1">
    <location>
        <begin position="23"/>
        <end position="38"/>
    </location>
</feature>
<evidence type="ECO:0000313" key="2">
    <source>
        <dbReference type="EMBL" id="SVC45370.1"/>
    </source>
</evidence>
<accession>A0A382M9N8</accession>
<proteinExistence type="predicted"/>
<feature type="region of interest" description="Disordered" evidence="1">
    <location>
        <begin position="23"/>
        <end position="52"/>
    </location>
</feature>
<gene>
    <name evidence="2" type="ORF">METZ01_LOCUS298224</name>
</gene>
<protein>
    <submittedName>
        <fullName evidence="2">Uncharacterized protein</fullName>
    </submittedName>
</protein>